<dbReference type="InterPro" id="IPR000590">
    <property type="entry name" value="HMG_CoA_synt_AS"/>
</dbReference>
<dbReference type="Gene3D" id="3.40.47.10">
    <property type="match status" value="1"/>
</dbReference>
<dbReference type="InterPro" id="IPR013528">
    <property type="entry name" value="HMG_CoA_synth_N"/>
</dbReference>
<reference evidence="4" key="1">
    <citation type="submission" date="2025-08" db="UniProtKB">
        <authorList>
            <consortium name="RefSeq"/>
        </authorList>
    </citation>
    <scope>IDENTIFICATION</scope>
</reference>
<dbReference type="PANTHER" id="PTHR43323:SF2">
    <property type="entry name" value="HYDROXYMETHYLGLUTARYL-COA SYNTHASE"/>
    <property type="match status" value="1"/>
</dbReference>
<protein>
    <submittedName>
        <fullName evidence="4">Hydroxymethylglutaryl-CoA synthase, cytoplasmic-like</fullName>
    </submittedName>
</protein>
<evidence type="ECO:0000313" key="4">
    <source>
        <dbReference type="RefSeq" id="XP_036355245.1"/>
    </source>
</evidence>
<dbReference type="GO" id="GO:0010142">
    <property type="term" value="P:farnesyl diphosphate biosynthetic process, mevalonate pathway"/>
    <property type="evidence" value="ECO:0007669"/>
    <property type="project" value="TreeGrafter"/>
</dbReference>
<proteinExistence type="predicted"/>
<evidence type="ECO:0000313" key="3">
    <source>
        <dbReference type="Proteomes" id="UP000515154"/>
    </source>
</evidence>
<feature type="domain" description="Hydroxymethylglutaryl-coenzyme A synthase N-terminal" evidence="2">
    <location>
        <begin position="6"/>
        <end position="143"/>
    </location>
</feature>
<dbReference type="PANTHER" id="PTHR43323">
    <property type="entry name" value="3-HYDROXY-3-METHYLGLUTARYL COENZYME A SYNTHASE"/>
    <property type="match status" value="1"/>
</dbReference>
<dbReference type="GO" id="GO:0006084">
    <property type="term" value="P:acetyl-CoA metabolic process"/>
    <property type="evidence" value="ECO:0007669"/>
    <property type="project" value="TreeGrafter"/>
</dbReference>
<dbReference type="RefSeq" id="XP_036355245.1">
    <property type="nucleotide sequence ID" value="XM_036499352.1"/>
</dbReference>
<accession>A0A7E6EJV3</accession>
<dbReference type="GO" id="GO:0004421">
    <property type="term" value="F:hydroxymethylglutaryl-CoA synthase activity"/>
    <property type="evidence" value="ECO:0007669"/>
    <property type="project" value="InterPro"/>
</dbReference>
<name>A0A7E6EJV3_9MOLL</name>
<dbReference type="SUPFAM" id="SSF53901">
    <property type="entry name" value="Thiolase-like"/>
    <property type="match status" value="1"/>
</dbReference>
<evidence type="ECO:0000259" key="2">
    <source>
        <dbReference type="Pfam" id="PF01154"/>
    </source>
</evidence>
<sequence length="191" mass="20737">MPVNRTNLGIVSMSAYVPKLYVGQDDLERLDGVSTGRYTIGIGQSQMAFCSDREDVVSLAMNAVDKLMRTCKIDYKDIGRLEVGTESIVDKCKSVKSYLMALFAESGNRNVEGVDCINACYGGTAALFNSINWLESSAWDGHVLCHVGRSEICLGRDGRHCCVLLGECSLYGRGGGRGCAFGPQCCHCPRE</sequence>
<keyword evidence="1" id="KW-0808">Transferase</keyword>
<dbReference type="AlphaFoldDB" id="A0A7E6EJV3"/>
<gene>
    <name evidence="4" type="primary">LOC115229831</name>
</gene>
<organism evidence="3 4">
    <name type="scientific">Octopus sinensis</name>
    <name type="common">East Asian common octopus</name>
    <dbReference type="NCBI Taxonomy" id="2607531"/>
    <lineage>
        <taxon>Eukaryota</taxon>
        <taxon>Metazoa</taxon>
        <taxon>Spiralia</taxon>
        <taxon>Lophotrochozoa</taxon>
        <taxon>Mollusca</taxon>
        <taxon>Cephalopoda</taxon>
        <taxon>Coleoidea</taxon>
        <taxon>Octopodiformes</taxon>
        <taxon>Octopoda</taxon>
        <taxon>Incirrata</taxon>
        <taxon>Octopodidae</taxon>
        <taxon>Octopus</taxon>
    </lineage>
</organism>
<dbReference type="PROSITE" id="PS01226">
    <property type="entry name" value="HMG_COA_SYNTHASE"/>
    <property type="match status" value="1"/>
</dbReference>
<dbReference type="CDD" id="cd00827">
    <property type="entry name" value="init_cond_enzymes"/>
    <property type="match status" value="1"/>
</dbReference>
<dbReference type="Pfam" id="PF01154">
    <property type="entry name" value="HMG_CoA_synt_N"/>
    <property type="match status" value="1"/>
</dbReference>
<dbReference type="InterPro" id="IPR016039">
    <property type="entry name" value="Thiolase-like"/>
</dbReference>
<dbReference type="KEGG" id="osn:115229831"/>
<evidence type="ECO:0000256" key="1">
    <source>
        <dbReference type="ARBA" id="ARBA00022679"/>
    </source>
</evidence>
<keyword evidence="3" id="KW-1185">Reference proteome</keyword>
<dbReference type="Proteomes" id="UP000515154">
    <property type="component" value="Unplaced"/>
</dbReference>